<keyword evidence="6 10" id="KW-0441">Lipid A biosynthesis</keyword>
<accession>A0A6N7INF0</accession>
<dbReference type="PANTHER" id="PTHR30272">
    <property type="entry name" value="3-HYDROXYACYL-[ACYL-CARRIER-PROTEIN] DEHYDRATASE"/>
    <property type="match status" value="1"/>
</dbReference>
<keyword evidence="7 10" id="KW-0443">Lipid metabolism</keyword>
<protein>
    <recommendedName>
        <fullName evidence="10">3-hydroxyacyl-[acyl-carrier-protein] dehydratase FabZ</fullName>
        <ecNumber evidence="10">4.2.1.59</ecNumber>
    </recommendedName>
    <alternativeName>
        <fullName evidence="10">(3R)-hydroxymyristoyl-[acyl-carrier-protein] dehydratase</fullName>
        <shortName evidence="10">(3R)-hydroxymyristoyl-ACP dehydrase</shortName>
    </alternativeName>
    <alternativeName>
        <fullName evidence="10">Beta-hydroxyacyl-ACP dehydratase</fullName>
    </alternativeName>
</protein>
<dbReference type="NCBIfam" id="NF000582">
    <property type="entry name" value="PRK00006.1"/>
    <property type="match status" value="1"/>
</dbReference>
<evidence type="ECO:0000256" key="6">
    <source>
        <dbReference type="ARBA" id="ARBA00022556"/>
    </source>
</evidence>
<dbReference type="SUPFAM" id="SSF54637">
    <property type="entry name" value="Thioesterase/thiol ester dehydrase-isomerase"/>
    <property type="match status" value="1"/>
</dbReference>
<dbReference type="CDD" id="cd01288">
    <property type="entry name" value="FabZ"/>
    <property type="match status" value="1"/>
</dbReference>
<dbReference type="EC" id="4.2.1.59" evidence="10"/>
<comment type="caution">
    <text evidence="11">The sequence shown here is derived from an EMBL/GenBank/DDBJ whole genome shotgun (WGS) entry which is preliminary data.</text>
</comment>
<dbReference type="InterPro" id="IPR029069">
    <property type="entry name" value="HotDog_dom_sf"/>
</dbReference>
<dbReference type="GO" id="GO:0019171">
    <property type="term" value="F:(3R)-hydroxyacyl-[acyl-carrier-protein] dehydratase activity"/>
    <property type="evidence" value="ECO:0007669"/>
    <property type="project" value="UniProtKB-EC"/>
</dbReference>
<evidence type="ECO:0000313" key="12">
    <source>
        <dbReference type="Proteomes" id="UP000441717"/>
    </source>
</evidence>
<dbReference type="GO" id="GO:0005737">
    <property type="term" value="C:cytoplasm"/>
    <property type="evidence" value="ECO:0007669"/>
    <property type="project" value="UniProtKB-SubCell"/>
</dbReference>
<dbReference type="OrthoDB" id="9772788at2"/>
<dbReference type="Gene3D" id="3.10.129.10">
    <property type="entry name" value="Hotdog Thioesterase"/>
    <property type="match status" value="1"/>
</dbReference>
<dbReference type="PANTHER" id="PTHR30272:SF1">
    <property type="entry name" value="3-HYDROXYACYL-[ACYL-CARRIER-PROTEIN] DEHYDRATASE"/>
    <property type="match status" value="1"/>
</dbReference>
<dbReference type="FunFam" id="3.10.129.10:FF:000001">
    <property type="entry name" value="3-hydroxyacyl-[acyl-carrier-protein] dehydratase FabZ"/>
    <property type="match status" value="1"/>
</dbReference>
<dbReference type="AlphaFoldDB" id="A0A6N7INF0"/>
<gene>
    <name evidence="10 11" type="primary">fabZ</name>
    <name evidence="11" type="ORF">GFC01_04425</name>
</gene>
<dbReference type="GO" id="GO:0006633">
    <property type="term" value="P:fatty acid biosynthetic process"/>
    <property type="evidence" value="ECO:0007669"/>
    <property type="project" value="UniProtKB-UniRule"/>
</dbReference>
<feature type="active site" evidence="10">
    <location>
        <position position="48"/>
    </location>
</feature>
<evidence type="ECO:0000313" key="11">
    <source>
        <dbReference type="EMBL" id="MQL51522.1"/>
    </source>
</evidence>
<sequence length="146" mass="15967">MLDIQSVQSILPHRHPFLLVDRILEVEEGKRAVGIKNVTINEPFFQGHFPGRPVMPGVLIIEAMAQVGAVALLKMPEFAGRLALFAGIEKARFRRQVVPGDQLRLEVEIVKMRGPVGRAAGRALVGDQLAAEAELLFAVEQPDRGG</sequence>
<reference evidence="11 12" key="1">
    <citation type="submission" date="2019-10" db="EMBL/GenBank/DDBJ databases">
        <title>Comparative genomics of sulfur disproportionating microorganisms.</title>
        <authorList>
            <person name="Ward L.M."/>
            <person name="Bertran E."/>
            <person name="Johnston D."/>
        </authorList>
    </citation>
    <scope>NUCLEOTIDE SEQUENCE [LARGE SCALE GENOMIC DNA]</scope>
    <source>
        <strain evidence="11 12">DSM 14055</strain>
    </source>
</reference>
<dbReference type="HAMAP" id="MF_00406">
    <property type="entry name" value="FabZ"/>
    <property type="match status" value="1"/>
</dbReference>
<name>A0A6N7INF0_9FIRM</name>
<evidence type="ECO:0000256" key="4">
    <source>
        <dbReference type="ARBA" id="ARBA00022490"/>
    </source>
</evidence>
<keyword evidence="4 10" id="KW-0963">Cytoplasm</keyword>
<dbReference type="NCBIfam" id="TIGR01750">
    <property type="entry name" value="fabZ"/>
    <property type="match status" value="1"/>
</dbReference>
<proteinExistence type="inferred from homology"/>
<dbReference type="Proteomes" id="UP000441717">
    <property type="component" value="Unassembled WGS sequence"/>
</dbReference>
<evidence type="ECO:0000256" key="10">
    <source>
        <dbReference type="HAMAP-Rule" id="MF_00406"/>
    </source>
</evidence>
<dbReference type="Pfam" id="PF07977">
    <property type="entry name" value="FabA"/>
    <property type="match status" value="1"/>
</dbReference>
<dbReference type="GO" id="GO:0009245">
    <property type="term" value="P:lipid A biosynthetic process"/>
    <property type="evidence" value="ECO:0007669"/>
    <property type="project" value="UniProtKB-UniRule"/>
</dbReference>
<evidence type="ECO:0000256" key="8">
    <source>
        <dbReference type="ARBA" id="ARBA00023239"/>
    </source>
</evidence>
<comment type="subcellular location">
    <subcellularLocation>
        <location evidence="2 10">Cytoplasm</location>
    </subcellularLocation>
</comment>
<keyword evidence="8 10" id="KW-0456">Lyase</keyword>
<dbReference type="RefSeq" id="WP_152945488.1">
    <property type="nucleotide sequence ID" value="NZ_WHYR01000008.1"/>
</dbReference>
<evidence type="ECO:0000256" key="1">
    <source>
        <dbReference type="ARBA" id="ARBA00001055"/>
    </source>
</evidence>
<evidence type="ECO:0000256" key="7">
    <source>
        <dbReference type="ARBA" id="ARBA00023098"/>
    </source>
</evidence>
<evidence type="ECO:0000256" key="2">
    <source>
        <dbReference type="ARBA" id="ARBA00004496"/>
    </source>
</evidence>
<comment type="similarity">
    <text evidence="3 10">Belongs to the thioester dehydratase family. FabZ subfamily.</text>
</comment>
<keyword evidence="12" id="KW-1185">Reference proteome</keyword>
<evidence type="ECO:0000256" key="9">
    <source>
        <dbReference type="ARBA" id="ARBA00025049"/>
    </source>
</evidence>
<evidence type="ECO:0000256" key="3">
    <source>
        <dbReference type="ARBA" id="ARBA00009174"/>
    </source>
</evidence>
<dbReference type="GO" id="GO:0016020">
    <property type="term" value="C:membrane"/>
    <property type="evidence" value="ECO:0007669"/>
    <property type="project" value="GOC"/>
</dbReference>
<dbReference type="EMBL" id="WHYR01000008">
    <property type="protein sequence ID" value="MQL51522.1"/>
    <property type="molecule type" value="Genomic_DNA"/>
</dbReference>
<dbReference type="InterPro" id="IPR013114">
    <property type="entry name" value="FabA_FabZ"/>
</dbReference>
<organism evidence="11 12">
    <name type="scientific">Desulfofundulus thermobenzoicus</name>
    <dbReference type="NCBI Taxonomy" id="29376"/>
    <lineage>
        <taxon>Bacteria</taxon>
        <taxon>Bacillati</taxon>
        <taxon>Bacillota</taxon>
        <taxon>Clostridia</taxon>
        <taxon>Eubacteriales</taxon>
        <taxon>Peptococcaceae</taxon>
        <taxon>Desulfofundulus</taxon>
    </lineage>
</organism>
<evidence type="ECO:0000256" key="5">
    <source>
        <dbReference type="ARBA" id="ARBA00022516"/>
    </source>
</evidence>
<comment type="catalytic activity">
    <reaction evidence="1 10">
        <text>a (3R)-hydroxyacyl-[ACP] = a (2E)-enoyl-[ACP] + H2O</text>
        <dbReference type="Rhea" id="RHEA:13097"/>
        <dbReference type="Rhea" id="RHEA-COMP:9925"/>
        <dbReference type="Rhea" id="RHEA-COMP:9945"/>
        <dbReference type="ChEBI" id="CHEBI:15377"/>
        <dbReference type="ChEBI" id="CHEBI:78784"/>
        <dbReference type="ChEBI" id="CHEBI:78827"/>
        <dbReference type="EC" id="4.2.1.59"/>
    </reaction>
</comment>
<keyword evidence="5 10" id="KW-0444">Lipid biosynthesis</keyword>
<dbReference type="InterPro" id="IPR010084">
    <property type="entry name" value="FabZ"/>
</dbReference>
<comment type="function">
    <text evidence="9 10">Involved in unsaturated fatty acids biosynthesis. Catalyzes the dehydration of short chain beta-hydroxyacyl-ACPs and long chain saturated and unsaturated beta-hydroxyacyl-ACPs.</text>
</comment>